<keyword evidence="2" id="KW-0963">Cytoplasm</keyword>
<dbReference type="EMBL" id="VYZT01032085">
    <property type="protein sequence ID" value="NXS32099.1"/>
    <property type="molecule type" value="Genomic_DNA"/>
</dbReference>
<evidence type="ECO:0000256" key="2">
    <source>
        <dbReference type="ARBA" id="ARBA00022490"/>
    </source>
</evidence>
<evidence type="ECO:0000256" key="7">
    <source>
        <dbReference type="SAM" id="Coils"/>
    </source>
</evidence>
<feature type="coiled-coil region" evidence="7">
    <location>
        <begin position="656"/>
        <end position="743"/>
    </location>
</feature>
<dbReference type="Proteomes" id="UP000583496">
    <property type="component" value="Unassembled WGS sequence"/>
</dbReference>
<evidence type="ECO:0000259" key="9">
    <source>
        <dbReference type="PROSITE" id="PS50003"/>
    </source>
</evidence>
<dbReference type="GO" id="GO:0032757">
    <property type="term" value="P:positive regulation of interleukin-8 production"/>
    <property type="evidence" value="ECO:0007669"/>
    <property type="project" value="TreeGrafter"/>
</dbReference>
<evidence type="ECO:0000256" key="6">
    <source>
        <dbReference type="ARBA" id="ARBA00072612"/>
    </source>
</evidence>
<evidence type="ECO:0000256" key="1">
    <source>
        <dbReference type="ARBA" id="ARBA00004496"/>
    </source>
</evidence>
<dbReference type="PANTHER" id="PTHR14338">
    <property type="entry name" value="ACTIN FILAMENT-ASSOCIATED PROTEIN 1 FAMILY MEMBER"/>
    <property type="match status" value="1"/>
</dbReference>
<feature type="domain" description="PH" evidence="9">
    <location>
        <begin position="170"/>
        <end position="266"/>
    </location>
</feature>
<dbReference type="GO" id="GO:0017124">
    <property type="term" value="F:SH3 domain binding"/>
    <property type="evidence" value="ECO:0007669"/>
    <property type="project" value="TreeGrafter"/>
</dbReference>
<evidence type="ECO:0000313" key="10">
    <source>
        <dbReference type="EMBL" id="NXS32099.1"/>
    </source>
</evidence>
<keyword evidence="4 7" id="KW-0175">Coiled coil</keyword>
<feature type="region of interest" description="Disordered" evidence="8">
    <location>
        <begin position="296"/>
        <end position="324"/>
    </location>
</feature>
<evidence type="ECO:0000256" key="5">
    <source>
        <dbReference type="ARBA" id="ARBA00059761"/>
    </source>
</evidence>
<feature type="compositionally biased region" description="Basic and acidic residues" evidence="8">
    <location>
        <begin position="575"/>
        <end position="597"/>
    </location>
</feature>
<dbReference type="FunFam" id="2.30.29.30:FF:000171">
    <property type="entry name" value="Actin filament-associated protein 1-like 2 isoform 1"/>
    <property type="match status" value="1"/>
</dbReference>
<dbReference type="GO" id="GO:0007346">
    <property type="term" value="P:regulation of mitotic cell cycle"/>
    <property type="evidence" value="ECO:0007669"/>
    <property type="project" value="TreeGrafter"/>
</dbReference>
<gene>
    <name evidence="10" type="primary">Afap1l2</name>
    <name evidence="10" type="ORF">POSRUF_R07444</name>
</gene>
<feature type="domain" description="PH" evidence="9">
    <location>
        <begin position="348"/>
        <end position="442"/>
    </location>
</feature>
<dbReference type="OrthoDB" id="8443615at2759"/>
<accession>A0A7L2TDX2</accession>
<dbReference type="Gene3D" id="2.30.29.30">
    <property type="entry name" value="Pleckstrin-homology domain (PH domain)/Phosphotyrosine-binding domain (PTB)"/>
    <property type="match status" value="2"/>
</dbReference>
<comment type="function">
    <text evidence="5">May play a role in a signaling cascade by enhancing the kinase activity of SRC. Contributes to SRC-regulated transcription activation.</text>
</comment>
<evidence type="ECO:0000256" key="3">
    <source>
        <dbReference type="ARBA" id="ARBA00022737"/>
    </source>
</evidence>
<dbReference type="InterPro" id="IPR001849">
    <property type="entry name" value="PH_domain"/>
</dbReference>
<dbReference type="Pfam" id="PF00169">
    <property type="entry name" value="PH"/>
    <property type="match status" value="2"/>
</dbReference>
<dbReference type="CDD" id="cd13306">
    <property type="entry name" value="PH1_AFAP"/>
    <property type="match status" value="1"/>
</dbReference>
<protein>
    <recommendedName>
        <fullName evidence="6">Actin filament-associated protein 1-like 2</fullName>
    </recommendedName>
</protein>
<comment type="caution">
    <text evidence="10">The sequence shown here is derived from an EMBL/GenBank/DDBJ whole genome shotgun (WGS) entry which is preliminary data.</text>
</comment>
<organism evidence="10 11">
    <name type="scientific">Pomatostomus ruficeps</name>
    <name type="common">Chestnut-crowned babbler</name>
    <dbReference type="NCBI Taxonomy" id="9176"/>
    <lineage>
        <taxon>Eukaryota</taxon>
        <taxon>Metazoa</taxon>
        <taxon>Chordata</taxon>
        <taxon>Craniata</taxon>
        <taxon>Vertebrata</taxon>
        <taxon>Euteleostomi</taxon>
        <taxon>Archelosauria</taxon>
        <taxon>Archosauria</taxon>
        <taxon>Dinosauria</taxon>
        <taxon>Saurischia</taxon>
        <taxon>Theropoda</taxon>
        <taxon>Coelurosauria</taxon>
        <taxon>Aves</taxon>
        <taxon>Neognathae</taxon>
        <taxon>Neoaves</taxon>
        <taxon>Telluraves</taxon>
        <taxon>Australaves</taxon>
        <taxon>Passeriformes</taxon>
        <taxon>Sylvioidea</taxon>
        <taxon>Timaliidae</taxon>
        <taxon>Pomatostomus</taxon>
    </lineage>
</organism>
<feature type="non-terminal residue" evidence="10">
    <location>
        <position position="818"/>
    </location>
</feature>
<dbReference type="CDD" id="cd13307">
    <property type="entry name" value="PH2_AFAP"/>
    <property type="match status" value="1"/>
</dbReference>
<dbReference type="SMART" id="SM00233">
    <property type="entry name" value="PH"/>
    <property type="match status" value="2"/>
</dbReference>
<feature type="region of interest" description="Disordered" evidence="8">
    <location>
        <begin position="74"/>
        <end position="159"/>
    </location>
</feature>
<dbReference type="InterPro" id="IPR011993">
    <property type="entry name" value="PH-like_dom_sf"/>
</dbReference>
<dbReference type="AlphaFoldDB" id="A0A7L2TDX2"/>
<dbReference type="GO" id="GO:0045742">
    <property type="term" value="P:positive regulation of epidermal growth factor receptor signaling pathway"/>
    <property type="evidence" value="ECO:0007669"/>
    <property type="project" value="TreeGrafter"/>
</dbReference>
<keyword evidence="3" id="KW-0677">Repeat</keyword>
<sequence length="818" mass="91192">ALEQLLTELEDFLRILDKENLSSTAVVKKSFLSDLLKVYTKSSGGDEEYIYMNKVTVHKQQGDQEKQDKVLDRKNSLTNGDSGLHLSPPQKGLPDLPPPKILETKQPPVPKIESPEGYYEEAEPYDVSVNEDGEAVSSSYESYDEEESSKGKSATHQWPSPEATIELMKDARICAFLWRKKWLGQWAKQLCVIKDTRLLCYKSSKDHSPQLDVNLLGCTVIHKEKQVRKKEHKLKIIPTNADVIVLGLQSKDQAEQWLRVIQETSGLLCEGGSEGNQYIPDSQRLSYPKVEVSERYSAASESGSSTDGHPETPETKDVKKKGTTGLKLSNLMNLGRKKSSSLDSPERSLETSSYLNVLVNSQWKSRWCQIKDGHLHFYQDKNRSKLAQQPLSLAGCEIIPEPSPDHLYSFRILHNGEERVVLEAKSSEEMGHWLGLLLSESGSKTDPEEFTYDYVDADRVSCIVSAAKNSFLLMQRKYSEPNAYIDNLPKGRVQQDELYDDVDLPDLPVEEVPKSESKLEGDQDRVYLDLTPVKSFLHCAGKMSCQSSPLSSPSLERAATKAAPESTAETVPMAKEAEPCAKAAETSEQKHPEKPEPEEALPQVPAVKIQTQQQSIAFPQAAPEMPAGTVPVGSPQLVPAHRPKMPLPAVETKLGKNRTEAEVKRFTEEKERLEKEKDEIRAQLTQLRKERRELKEMLGGSTDSSPFTDKSLEQRLKEIDEECKRKESQRVDLELSLVEVKENLKKAESGPVTLGTAVDTTHLENTAPRAKIASPANSAENSPVNSATALKNRPLSVMVTGKGTVLQKAKEWEKKGAS</sequence>
<dbReference type="SUPFAM" id="SSF50729">
    <property type="entry name" value="PH domain-like"/>
    <property type="match status" value="2"/>
</dbReference>
<feature type="region of interest" description="Disordered" evidence="8">
    <location>
        <begin position="545"/>
        <end position="601"/>
    </location>
</feature>
<feature type="compositionally biased region" description="Basic and acidic residues" evidence="8">
    <location>
        <begin position="308"/>
        <end position="317"/>
    </location>
</feature>
<dbReference type="GO" id="GO:0042169">
    <property type="term" value="F:SH2 domain binding"/>
    <property type="evidence" value="ECO:0007669"/>
    <property type="project" value="TreeGrafter"/>
</dbReference>
<name>A0A7L2TDX2_POMRU</name>
<proteinExistence type="predicted"/>
<dbReference type="GO" id="GO:0005829">
    <property type="term" value="C:cytosol"/>
    <property type="evidence" value="ECO:0007669"/>
    <property type="project" value="TreeGrafter"/>
</dbReference>
<dbReference type="FunFam" id="2.30.29.30:FF:000020">
    <property type="entry name" value="Actin filament-associated protein 1-like 2 isoform 1"/>
    <property type="match status" value="1"/>
</dbReference>
<dbReference type="GO" id="GO:0006954">
    <property type="term" value="P:inflammatory response"/>
    <property type="evidence" value="ECO:0007669"/>
    <property type="project" value="TreeGrafter"/>
</dbReference>
<keyword evidence="11" id="KW-1185">Reference proteome</keyword>
<feature type="non-terminal residue" evidence="10">
    <location>
        <position position="1"/>
    </location>
</feature>
<evidence type="ECO:0000256" key="8">
    <source>
        <dbReference type="SAM" id="MobiDB-lite"/>
    </source>
</evidence>
<evidence type="ECO:0000313" key="11">
    <source>
        <dbReference type="Proteomes" id="UP000583496"/>
    </source>
</evidence>
<dbReference type="PROSITE" id="PS50003">
    <property type="entry name" value="PH_DOMAIN"/>
    <property type="match status" value="2"/>
</dbReference>
<dbReference type="InterPro" id="IPR030113">
    <property type="entry name" value="AFAP"/>
</dbReference>
<dbReference type="GO" id="GO:0032675">
    <property type="term" value="P:regulation of interleukin-6 production"/>
    <property type="evidence" value="ECO:0007669"/>
    <property type="project" value="TreeGrafter"/>
</dbReference>
<reference evidence="10 11" key="1">
    <citation type="submission" date="2019-09" db="EMBL/GenBank/DDBJ databases">
        <title>Bird 10,000 Genomes (B10K) Project - Family phase.</title>
        <authorList>
            <person name="Zhang G."/>
        </authorList>
    </citation>
    <scope>NUCLEOTIDE SEQUENCE [LARGE SCALE GENOMIC DNA]</scope>
    <source>
        <strain evidence="10">B10K-DU-002-71</strain>
        <tissue evidence="10">Muscle</tissue>
    </source>
</reference>
<evidence type="ECO:0000256" key="4">
    <source>
        <dbReference type="ARBA" id="ARBA00023054"/>
    </source>
</evidence>
<feature type="compositionally biased region" description="Acidic residues" evidence="8">
    <location>
        <begin position="118"/>
        <end position="134"/>
    </location>
</feature>
<dbReference type="PANTHER" id="PTHR14338:SF4">
    <property type="entry name" value="ACTIN FILAMENT-ASSOCIATED PROTEIN 1-LIKE 2"/>
    <property type="match status" value="1"/>
</dbReference>
<dbReference type="GO" id="GO:0045893">
    <property type="term" value="P:positive regulation of DNA-templated transcription"/>
    <property type="evidence" value="ECO:0007669"/>
    <property type="project" value="TreeGrafter"/>
</dbReference>
<comment type="subcellular location">
    <subcellularLocation>
        <location evidence="1">Cytoplasm</location>
    </subcellularLocation>
</comment>